<dbReference type="Pfam" id="PF16095">
    <property type="entry name" value="COR-A"/>
    <property type="match status" value="1"/>
</dbReference>
<accession>A0AAE0SRD5</accession>
<dbReference type="Proteomes" id="UP001195483">
    <property type="component" value="Unassembled WGS sequence"/>
</dbReference>
<reference evidence="4" key="1">
    <citation type="journal article" date="2021" name="Genome Biol. Evol.">
        <title>A High-Quality Reference Genome for a Parasitic Bivalve with Doubly Uniparental Inheritance (Bivalvia: Unionida).</title>
        <authorList>
            <person name="Smith C.H."/>
        </authorList>
    </citation>
    <scope>NUCLEOTIDE SEQUENCE</scope>
    <source>
        <strain evidence="4">CHS0354</strain>
    </source>
</reference>
<keyword evidence="1" id="KW-0677">Repeat</keyword>
<feature type="domain" description="Death" evidence="3">
    <location>
        <begin position="568"/>
        <end position="618"/>
    </location>
</feature>
<feature type="region of interest" description="Disordered" evidence="2">
    <location>
        <begin position="1"/>
        <end position="37"/>
    </location>
</feature>
<dbReference type="InterPro" id="IPR027417">
    <property type="entry name" value="P-loop_NTPase"/>
</dbReference>
<evidence type="ECO:0000259" key="3">
    <source>
        <dbReference type="PROSITE" id="PS50017"/>
    </source>
</evidence>
<evidence type="ECO:0000313" key="4">
    <source>
        <dbReference type="EMBL" id="KAK3596735.1"/>
    </source>
</evidence>
<dbReference type="AlphaFoldDB" id="A0AAE0SRD5"/>
<dbReference type="PROSITE" id="PS50017">
    <property type="entry name" value="DEATH_DOMAIN"/>
    <property type="match status" value="2"/>
</dbReference>
<keyword evidence="5" id="KW-1185">Reference proteome</keyword>
<reference evidence="4" key="3">
    <citation type="submission" date="2023-05" db="EMBL/GenBank/DDBJ databases">
        <authorList>
            <person name="Smith C.H."/>
        </authorList>
    </citation>
    <scope>NUCLEOTIDE SEQUENCE</scope>
    <source>
        <strain evidence="4">CHS0354</strain>
        <tissue evidence="4">Mantle</tissue>
    </source>
</reference>
<evidence type="ECO:0000256" key="2">
    <source>
        <dbReference type="SAM" id="MobiDB-lite"/>
    </source>
</evidence>
<dbReference type="EMBL" id="JAEAOA010002129">
    <property type="protein sequence ID" value="KAK3596735.1"/>
    <property type="molecule type" value="Genomic_DNA"/>
</dbReference>
<dbReference type="Gene3D" id="1.10.533.10">
    <property type="entry name" value="Death Domain, Fas"/>
    <property type="match status" value="2"/>
</dbReference>
<dbReference type="Gene3D" id="3.30.70.1390">
    <property type="entry name" value="ROC domain from the Parkinson's disease-associated leucine-rich repeat kinase 2"/>
    <property type="match status" value="1"/>
</dbReference>
<sequence length="733" mass="84344">MNDKFQKRNSTDKREDKVEFIEAGERKTHDHDIETKPDQVHHLDEDIQCSSDSDKFPANDILDVVVEDTKSATSKVSDDPVVEILKLLQDKADKLKLESDENVPLTVMDFAGQFAFYTTHQTFLTERAIYLLVSNISEQVTDTVKDDCYFDADGIQLCKVYELVEVWLNSIHSCSPNPEADFPPVILVGTHVDKIPQVIPYSLLEKLNQEGTVNIESREELDLFLRFQHDIGNILYFGTKELKEQIMLDPQWLIHALRTLITAEDFILKRVKKPTVIRKWREFSKTGKLTQELIDAIWTKEEHKEILDNKDHILPLMEKLNIITRPRSYSEDQMEVKVENYFLAPCMLRQTTPKEIISPDPHPEIENSPVLCCVFIEKFLPSPIFHRLIASCLSHWPIAEKKSENLIFCGCCVFDVDPCQKLTLYLRGHVIFARVSKMSLEKKTPDSKVCIYVKKCIDENLLNIIGCLSQKLMFEWYIQCPKTERDLLDGIFSMSQLQASKQLFCTFHDKGHIVVPQDLLKFWVEDKKTQGEDEGDIAFLFTDILDRIPTECDLGRLSMKIGKEFFVLGLHLGLSSANIEQIRLDHLHTVTQCLMILVKWKLESGDKATFRNLEMAFRSAYIDIDILTTITASGECASCLPPRMLDMQVDESHLNQLCNGIGKEYVHLGVELGVPVSRIEQIRIGWPNDVSRQCFEIMNEWKQTKAMQATFRNLELAVRHVGIDPSILRQCFS</sequence>
<dbReference type="Gene3D" id="3.40.50.300">
    <property type="entry name" value="P-loop containing nucleotide triphosphate hydrolases"/>
    <property type="match status" value="1"/>
</dbReference>
<dbReference type="GO" id="GO:0007165">
    <property type="term" value="P:signal transduction"/>
    <property type="evidence" value="ECO:0007669"/>
    <property type="project" value="InterPro"/>
</dbReference>
<organism evidence="4 5">
    <name type="scientific">Potamilus streckersoni</name>
    <dbReference type="NCBI Taxonomy" id="2493646"/>
    <lineage>
        <taxon>Eukaryota</taxon>
        <taxon>Metazoa</taxon>
        <taxon>Spiralia</taxon>
        <taxon>Lophotrochozoa</taxon>
        <taxon>Mollusca</taxon>
        <taxon>Bivalvia</taxon>
        <taxon>Autobranchia</taxon>
        <taxon>Heteroconchia</taxon>
        <taxon>Palaeoheterodonta</taxon>
        <taxon>Unionida</taxon>
        <taxon>Unionoidea</taxon>
        <taxon>Unionidae</taxon>
        <taxon>Ambleminae</taxon>
        <taxon>Lampsilini</taxon>
        <taxon>Potamilus</taxon>
    </lineage>
</organism>
<dbReference type="Pfam" id="PF00531">
    <property type="entry name" value="Death"/>
    <property type="match status" value="2"/>
</dbReference>
<dbReference type="InterPro" id="IPR000488">
    <property type="entry name" value="Death_dom"/>
</dbReference>
<feature type="domain" description="Death" evidence="3">
    <location>
        <begin position="650"/>
        <end position="722"/>
    </location>
</feature>
<name>A0AAE0SRD5_9BIVA</name>
<dbReference type="InterPro" id="IPR011029">
    <property type="entry name" value="DEATH-like_dom_sf"/>
</dbReference>
<dbReference type="PANTHER" id="PTHR12449">
    <property type="entry name" value="DEATH DOMAIN-CONTAINING PROTEIN"/>
    <property type="match status" value="1"/>
</dbReference>
<dbReference type="PANTHER" id="PTHR12449:SF18">
    <property type="entry name" value="DEATH DOMAIN-CONTAINING PROTEIN"/>
    <property type="match status" value="1"/>
</dbReference>
<proteinExistence type="predicted"/>
<reference evidence="4" key="2">
    <citation type="journal article" date="2021" name="Genome Biol. Evol.">
        <title>Developing a high-quality reference genome for a parasitic bivalve with doubly uniparental inheritance (Bivalvia: Unionida).</title>
        <authorList>
            <person name="Smith C.H."/>
        </authorList>
    </citation>
    <scope>NUCLEOTIDE SEQUENCE</scope>
    <source>
        <strain evidence="4">CHS0354</strain>
        <tissue evidence="4">Mantle</tissue>
    </source>
</reference>
<evidence type="ECO:0000313" key="5">
    <source>
        <dbReference type="Proteomes" id="UP001195483"/>
    </source>
</evidence>
<protein>
    <recommendedName>
        <fullName evidence="3">Death domain-containing protein</fullName>
    </recommendedName>
</protein>
<evidence type="ECO:0000256" key="1">
    <source>
        <dbReference type="ARBA" id="ARBA00022737"/>
    </source>
</evidence>
<gene>
    <name evidence="4" type="ORF">CHS0354_036358</name>
</gene>
<dbReference type="InterPro" id="IPR039788">
    <property type="entry name" value="NOL4/NOL4L"/>
</dbReference>
<comment type="caution">
    <text evidence="4">The sequence shown here is derived from an EMBL/GenBank/DDBJ whole genome shotgun (WGS) entry which is preliminary data.</text>
</comment>
<dbReference type="SUPFAM" id="SSF47986">
    <property type="entry name" value="DEATH domain"/>
    <property type="match status" value="2"/>
</dbReference>
<dbReference type="SUPFAM" id="SSF52540">
    <property type="entry name" value="P-loop containing nucleoside triphosphate hydrolases"/>
    <property type="match status" value="1"/>
</dbReference>
<dbReference type="InterPro" id="IPR032171">
    <property type="entry name" value="COR-A"/>
</dbReference>
<dbReference type="CDD" id="cd01670">
    <property type="entry name" value="Death"/>
    <property type="match status" value="1"/>
</dbReference>